<feature type="compositionally biased region" description="Low complexity" evidence="2">
    <location>
        <begin position="1389"/>
        <end position="1414"/>
    </location>
</feature>
<organism evidence="4 5">
    <name type="scientific">Eimeria tenella</name>
    <name type="common">Coccidian parasite</name>
    <dbReference type="NCBI Taxonomy" id="5802"/>
    <lineage>
        <taxon>Eukaryota</taxon>
        <taxon>Sar</taxon>
        <taxon>Alveolata</taxon>
        <taxon>Apicomplexa</taxon>
        <taxon>Conoidasida</taxon>
        <taxon>Coccidia</taxon>
        <taxon>Eucoccidiorida</taxon>
        <taxon>Eimeriorina</taxon>
        <taxon>Eimeriidae</taxon>
        <taxon>Eimeria</taxon>
    </lineage>
</organism>
<feature type="compositionally biased region" description="Polar residues" evidence="2">
    <location>
        <begin position="1011"/>
        <end position="1021"/>
    </location>
</feature>
<protein>
    <submittedName>
        <fullName evidence="4">DnaJ domain-containing protein, putative</fullName>
    </submittedName>
</protein>
<keyword evidence="1" id="KW-0175">Coiled coil</keyword>
<feature type="coiled-coil region" evidence="1">
    <location>
        <begin position="41"/>
        <end position="134"/>
    </location>
</feature>
<dbReference type="CDD" id="cd06257">
    <property type="entry name" value="DnaJ"/>
    <property type="match status" value="1"/>
</dbReference>
<reference evidence="4" key="1">
    <citation type="submission" date="2013-10" db="EMBL/GenBank/DDBJ databases">
        <title>Genomic analysis of the causative agents of coccidiosis in chickens.</title>
        <authorList>
            <person name="Reid A.J."/>
            <person name="Blake D."/>
            <person name="Billington K."/>
            <person name="Browne H."/>
            <person name="Dunn M."/>
            <person name="Hung S."/>
            <person name="Kawahara F."/>
            <person name="Miranda-Saavedra D."/>
            <person name="Mourier T."/>
            <person name="Nagra H."/>
            <person name="Otto T.D."/>
            <person name="Rawlings N."/>
            <person name="Sanchez A."/>
            <person name="Sanders M."/>
            <person name="Subramaniam C."/>
            <person name="Tay Y."/>
            <person name="Dear P."/>
            <person name="Doerig C."/>
            <person name="Gruber A."/>
            <person name="Parkinson J."/>
            <person name="Shirley M."/>
            <person name="Wan K.L."/>
            <person name="Berriman M."/>
            <person name="Tomley F."/>
            <person name="Pain A."/>
        </authorList>
    </citation>
    <scope>NUCLEOTIDE SEQUENCE [LARGE SCALE GENOMIC DNA]</scope>
    <source>
        <strain evidence="4">Houghton</strain>
    </source>
</reference>
<gene>
    <name evidence="4" type="ORF">ETH_00012260</name>
</gene>
<dbReference type="GO" id="GO:0000146">
    <property type="term" value="F:microfilament motor activity"/>
    <property type="evidence" value="ECO:0007669"/>
    <property type="project" value="TreeGrafter"/>
</dbReference>
<dbReference type="GeneID" id="25251619"/>
<feature type="compositionally biased region" description="Basic and acidic residues" evidence="2">
    <location>
        <begin position="843"/>
        <end position="871"/>
    </location>
</feature>
<feature type="compositionally biased region" description="Low complexity" evidence="2">
    <location>
        <begin position="1049"/>
        <end position="1071"/>
    </location>
</feature>
<dbReference type="SUPFAM" id="SSF46565">
    <property type="entry name" value="Chaperone J-domain"/>
    <property type="match status" value="1"/>
</dbReference>
<dbReference type="GO" id="GO:0051015">
    <property type="term" value="F:actin filament binding"/>
    <property type="evidence" value="ECO:0007669"/>
    <property type="project" value="TreeGrafter"/>
</dbReference>
<dbReference type="InterPro" id="IPR001623">
    <property type="entry name" value="DnaJ_domain"/>
</dbReference>
<keyword evidence="5" id="KW-1185">Reference proteome</keyword>
<feature type="region of interest" description="Disordered" evidence="2">
    <location>
        <begin position="824"/>
        <end position="871"/>
    </location>
</feature>
<feature type="compositionally biased region" description="Low complexity" evidence="2">
    <location>
        <begin position="1086"/>
        <end position="1105"/>
    </location>
</feature>
<dbReference type="Gene3D" id="1.10.287.110">
    <property type="entry name" value="DnaJ domain"/>
    <property type="match status" value="1"/>
</dbReference>
<feature type="region of interest" description="Disordered" evidence="2">
    <location>
        <begin position="1190"/>
        <end position="1212"/>
    </location>
</feature>
<evidence type="ECO:0000313" key="4">
    <source>
        <dbReference type="EMBL" id="CDJ40155.1"/>
    </source>
</evidence>
<feature type="region of interest" description="Disordered" evidence="2">
    <location>
        <begin position="179"/>
        <end position="232"/>
    </location>
</feature>
<dbReference type="GO" id="GO:0016460">
    <property type="term" value="C:myosin II complex"/>
    <property type="evidence" value="ECO:0007669"/>
    <property type="project" value="TreeGrafter"/>
</dbReference>
<proteinExistence type="predicted"/>
<feature type="compositionally biased region" description="Polar residues" evidence="2">
    <location>
        <begin position="1475"/>
        <end position="1487"/>
    </location>
</feature>
<feature type="compositionally biased region" description="Polar residues" evidence="2">
    <location>
        <begin position="208"/>
        <end position="224"/>
    </location>
</feature>
<feature type="compositionally biased region" description="Low complexity" evidence="2">
    <location>
        <begin position="1422"/>
        <end position="1442"/>
    </location>
</feature>
<accession>U6KXD4</accession>
<feature type="region of interest" description="Disordered" evidence="2">
    <location>
        <begin position="1630"/>
        <end position="1649"/>
    </location>
</feature>
<dbReference type="OrthoDB" id="445556at2759"/>
<evidence type="ECO:0000313" key="5">
    <source>
        <dbReference type="Proteomes" id="UP000030747"/>
    </source>
</evidence>
<feature type="region of interest" description="Disordered" evidence="2">
    <location>
        <begin position="1657"/>
        <end position="1793"/>
    </location>
</feature>
<dbReference type="GO" id="GO:0005737">
    <property type="term" value="C:cytoplasm"/>
    <property type="evidence" value="ECO:0007669"/>
    <property type="project" value="TreeGrafter"/>
</dbReference>
<dbReference type="Pfam" id="PF00226">
    <property type="entry name" value="DnaJ"/>
    <property type="match status" value="1"/>
</dbReference>
<dbReference type="InterPro" id="IPR036869">
    <property type="entry name" value="J_dom_sf"/>
</dbReference>
<feature type="compositionally biased region" description="Basic and acidic residues" evidence="2">
    <location>
        <begin position="181"/>
        <end position="207"/>
    </location>
</feature>
<reference evidence="4" key="2">
    <citation type="submission" date="2013-10" db="EMBL/GenBank/DDBJ databases">
        <authorList>
            <person name="Aslett M."/>
        </authorList>
    </citation>
    <scope>NUCLEOTIDE SEQUENCE [LARGE SCALE GENOMIC DNA]</scope>
    <source>
        <strain evidence="4">Houghton</strain>
    </source>
</reference>
<dbReference type="PANTHER" id="PTHR45615:SF40">
    <property type="entry name" value="MYOSIN HEAVY CHAIN, NON-MUSCLE"/>
    <property type="match status" value="1"/>
</dbReference>
<dbReference type="Proteomes" id="UP000030747">
    <property type="component" value="Unassembled WGS sequence"/>
</dbReference>
<feature type="compositionally biased region" description="Basic and acidic residues" evidence="2">
    <location>
        <begin position="1746"/>
        <end position="1757"/>
    </location>
</feature>
<feature type="compositionally biased region" description="Low complexity" evidence="2">
    <location>
        <begin position="1254"/>
        <end position="1278"/>
    </location>
</feature>
<evidence type="ECO:0000259" key="3">
    <source>
        <dbReference type="PROSITE" id="PS50076"/>
    </source>
</evidence>
<feature type="compositionally biased region" description="Polar residues" evidence="2">
    <location>
        <begin position="1697"/>
        <end position="1725"/>
    </location>
</feature>
<feature type="compositionally biased region" description="Low complexity" evidence="2">
    <location>
        <begin position="1142"/>
        <end position="1153"/>
    </location>
</feature>
<dbReference type="RefSeq" id="XP_013230908.1">
    <property type="nucleotide sequence ID" value="XM_013375454.1"/>
</dbReference>
<dbReference type="PANTHER" id="PTHR45615">
    <property type="entry name" value="MYOSIN HEAVY CHAIN, NON-MUSCLE"/>
    <property type="match status" value="1"/>
</dbReference>
<feature type="compositionally biased region" description="Basic and acidic residues" evidence="2">
    <location>
        <begin position="949"/>
        <end position="965"/>
    </location>
</feature>
<dbReference type="SMART" id="SM00271">
    <property type="entry name" value="DnaJ"/>
    <property type="match status" value="1"/>
</dbReference>
<feature type="compositionally biased region" description="Polar residues" evidence="2">
    <location>
        <begin position="1109"/>
        <end position="1122"/>
    </location>
</feature>
<feature type="compositionally biased region" description="Polar residues" evidence="2">
    <location>
        <begin position="1657"/>
        <end position="1682"/>
    </location>
</feature>
<feature type="region of interest" description="Disordered" evidence="2">
    <location>
        <begin position="949"/>
        <end position="1170"/>
    </location>
</feature>
<dbReference type="VEuPathDB" id="ToxoDB:ETH_00012260"/>
<feature type="compositionally biased region" description="Polar residues" evidence="2">
    <location>
        <begin position="1776"/>
        <end position="1791"/>
    </location>
</feature>
<feature type="region of interest" description="Disordered" evidence="2">
    <location>
        <begin position="889"/>
        <end position="912"/>
    </location>
</feature>
<dbReference type="EMBL" id="HG674968">
    <property type="protein sequence ID" value="CDJ40155.1"/>
    <property type="molecule type" value="Genomic_DNA"/>
</dbReference>
<evidence type="ECO:0000256" key="1">
    <source>
        <dbReference type="SAM" id="Coils"/>
    </source>
</evidence>
<dbReference type="VEuPathDB" id="ToxoDB:ETH2_1463300"/>
<feature type="compositionally biased region" description="Basic and acidic residues" evidence="2">
    <location>
        <begin position="889"/>
        <end position="899"/>
    </location>
</feature>
<evidence type="ECO:0000256" key="2">
    <source>
        <dbReference type="SAM" id="MobiDB-lite"/>
    </source>
</evidence>
<name>U6KXD4_EIMTE</name>
<dbReference type="OMA" id="LRWHELQ"/>
<feature type="compositionally biased region" description="Basic and acidic residues" evidence="2">
    <location>
        <begin position="972"/>
        <end position="982"/>
    </location>
</feature>
<dbReference type="PROSITE" id="PS50076">
    <property type="entry name" value="DNAJ_2"/>
    <property type="match status" value="1"/>
</dbReference>
<sequence>MREVLQHGQSEEESDTTYASADVARLHAVARRIQLREHASRQQQLQLHKQLQQQQQLLQQQQQQLHQQDALLRHQEQLLRQQEQQLSSRETEARLLLRQVSLLQQQLEERADRLAAAEGNYLDVTASLQQLKQRVALGDEAKLFVEEVRQQRQQDTQHLYAEVRRLRRQLAQCIRSSVSSNDKDRREQNLREEDADLEKESVQRCHLNESSLGQQATGEGQPQQPGAELSLPLKGNEGAIFSPSTSVGIWCCAEAAEAASCTAWGCSAGCSCHSDSQHEAVVDELREALHTCRCAVDQRITDEATATSTAAVGAASLAMREVLQRCPASGADPEIVDILLERLRAESMRIRVYSQQRHAASSSAAGCSTEGQLQLQGSLAAIDEPMEREAYDVLGTALPDVVLLPLLGVQNIATLLRLKQQAVLLANSRWLQLLRDTVGSKFLEGSSCVASSCSSNGILKEKGQMETSPQAGANKESGTTTLVPAGETRRESRQHMLLQLLLRGSGGVAAAAGLLREGASPLAFHASTLTDRESGNNVFHLVCMRNLPQLFGTLSLTSLPSEFFYAHNREGKTPADLLPLLLPPYVEELRELQKTAAAELQRRAEFQDQVALVSCNLRAWRSVVFEYAAKASSLYRQHRNEAALALYTEALKLQQRLLEKQQQLDEITGGVSASNVSLLENTAKLAFNKACEWLLDFEGALNYMQLMRQNCPDSFSAEHYQKRRLYEAQLHASSFQVLGIEKGAPKAIVNRAFRRMSILWHPDKASALSEDLRLRHENHFKRLNEARIALLDEKSYARQLLLPTQPLYRHPELLVIAKPAQQSTPSPLLAQPAQLTAEQQQDSQHHSEQDQTLRDPQQEADEVEPRLEKLQQQRQQLLRSIGSLQRQQHELQRELEEHQGAATREQGWASTSNSLRWHELQKLQQQQHNKQKRLIQCETEIDRCLHKKEVQHQAHAHEQHEKDQSDTQQQQKYEEQDQRDPEAVDVEQVEGNVEERQTDNCSPCSDDWHNPLQQQSQQRNLETCDVEAPSRTPPGEPVGDSEEQPATQTAHFASSSGTTAAAAVNETAATALSEGTQTNPEGDTPSWASVTSSDSDADDSNAGFAYSGYAQSADNSQCSSGFPTTSTTVPTPPPPPKEACASTQQSRSSSETSLAPDSPTKPTTMLNAKRNRESSCASFCRTVGRGCSRAFSAGPQKRTGEAATKTTVGTPAATARRSLTTCIYSTAPRCAAAATGTREANQPRKSTAYWEETNSSSKNSTSNSSSNSSSCSSSSSDPSDSEDAVSDRGPDRAWIEGNVFGRNNFAAAATAAAVAKITASAIPAASGGSAKAAIQKRQQQLLSPPPRRVTATQGARKDGSRCSSGGSSECKARGTSGRRRFVRTRGYLQQQQVSPHQQRQDQQQQCQDQQQRRQQLWRETAGGSETTGNTPSTTPTSQAAAAGPLSDATSQAATGAAWPLPPDFPEPFSVEGLPSQRQLAGQNTVSWHQERDQRDAPRQFECSDSEILGHSLGNKQSDYGRGRNVAESPVVFTQSFDCHCIRHQDLQKDSSQEQMLHRNLQPQNELQGIAETDGRQLLFPEEELRSCSARPEEPKVERLATPVPATPLAGRPFPVGHEDVAVPPEARWAGFEDGHASDKDPPQRNFRWPVPPHCRNTSDTGVGLINCSNQSSSATESVNSMEPTVARVSRNGGGISTSGAHHSNSASGVSSAGENCGSSTGNQSDGRIDKRESFSGRSGCSDSDPEERPGTLRESGRWRQSLYSQQQQHFRRQQKHLYNSATHEASSQGSPSGAEAVILPQVGMTAPQRSSMPVLGCSTTSVSSSATLSEGAAPAMATPTRLFPHCSPNEVEVQHRAHNAYLGCSQETSCSASRGAAAAASGDHITTVSDALRGLQPSEDGFSTLAGNGLPLRADGRSVGDMPAPLSMWQHVRIRGSLPHTGENVLQRPPNRTSEM</sequence>
<dbReference type="GO" id="GO:0032982">
    <property type="term" value="C:myosin filament"/>
    <property type="evidence" value="ECO:0007669"/>
    <property type="project" value="TreeGrafter"/>
</dbReference>
<feature type="region of interest" description="Disordered" evidence="2">
    <location>
        <begin position="1333"/>
        <end position="1500"/>
    </location>
</feature>
<feature type="domain" description="J" evidence="3">
    <location>
        <begin position="733"/>
        <end position="795"/>
    </location>
</feature>
<feature type="compositionally biased region" description="Basic and acidic residues" evidence="2">
    <location>
        <begin position="1630"/>
        <end position="1642"/>
    </location>
</feature>
<feature type="region of interest" description="Disordered" evidence="2">
    <location>
        <begin position="1233"/>
        <end position="1290"/>
    </location>
</feature>
<feature type="compositionally biased region" description="Basic and acidic residues" evidence="2">
    <location>
        <begin position="1488"/>
        <end position="1498"/>
    </location>
</feature>